<feature type="region of interest" description="Disordered" evidence="1">
    <location>
        <begin position="195"/>
        <end position="218"/>
    </location>
</feature>
<evidence type="ECO:0000256" key="1">
    <source>
        <dbReference type="SAM" id="MobiDB-lite"/>
    </source>
</evidence>
<reference evidence="2 3" key="1">
    <citation type="submission" date="2018-06" db="EMBL/GenBank/DDBJ databases">
        <authorList>
            <person name="Pothier F. J."/>
        </authorList>
    </citation>
    <scope>NUCLEOTIDE SEQUENCE [LARGE SCALE GENOMIC DNA]</scope>
    <source>
        <strain evidence="2 3">CPBF 424</strain>
    </source>
</reference>
<evidence type="ECO:0000313" key="3">
    <source>
        <dbReference type="Proteomes" id="UP000254168"/>
    </source>
</evidence>
<sequence length="256" mass="27785">MSDTLRAACEAPAFRAAATPHHTSRLRCSLSIGGLLIAFAAAVPQADAHKVPGLSLTQVLDQLRRDIAAVPASDPTPTGTPADIGADAGFSINGRGGDQALYWLRIDGRSYAAYRDGDYFQDTLALSRPLSPLPAERHPTQVLQIRYRYQHTLAAPHKAAAERLPEECQADDWLAQHPAMRAAVDTQLQHLRLDAQGRQRSPDPDARCPTPAESSDPELQAQWPWHDAGHYTFDFVADLGVRHGSDCYSASVVAAH</sequence>
<dbReference type="EMBL" id="UIHB01000005">
    <property type="protein sequence ID" value="SUZ29316.1"/>
    <property type="molecule type" value="Genomic_DNA"/>
</dbReference>
<keyword evidence="3" id="KW-1185">Reference proteome</keyword>
<dbReference type="Proteomes" id="UP000254168">
    <property type="component" value="Unassembled WGS sequence"/>
</dbReference>
<gene>
    <name evidence="2" type="ORF">CPBF424_31540</name>
</gene>
<protein>
    <submittedName>
        <fullName evidence="2">Uncharacterized protein</fullName>
    </submittedName>
</protein>
<comment type="caution">
    <text evidence="2">The sequence shown here is derived from an EMBL/GenBank/DDBJ whole genome shotgun (WGS) entry which is preliminary data.</text>
</comment>
<proteinExistence type="predicted"/>
<accession>A0AA46CA95</accession>
<feature type="compositionally biased region" description="Basic and acidic residues" evidence="1">
    <location>
        <begin position="195"/>
        <end position="206"/>
    </location>
</feature>
<dbReference type="AlphaFoldDB" id="A0AA46CA95"/>
<dbReference type="RefSeq" id="WP_235858472.1">
    <property type="nucleotide sequence ID" value="NZ_LR994544.1"/>
</dbReference>
<name>A0AA46CA95_9XANT</name>
<organism evidence="2 3">
    <name type="scientific">Xanthomonas euroxanthea</name>
    <dbReference type="NCBI Taxonomy" id="2259622"/>
    <lineage>
        <taxon>Bacteria</taxon>
        <taxon>Pseudomonadati</taxon>
        <taxon>Pseudomonadota</taxon>
        <taxon>Gammaproteobacteria</taxon>
        <taxon>Lysobacterales</taxon>
        <taxon>Lysobacteraceae</taxon>
        <taxon>Xanthomonas</taxon>
    </lineage>
</organism>
<evidence type="ECO:0000313" key="2">
    <source>
        <dbReference type="EMBL" id="SUZ29316.1"/>
    </source>
</evidence>